<dbReference type="SUPFAM" id="SSF53335">
    <property type="entry name" value="S-adenosyl-L-methionine-dependent methyltransferases"/>
    <property type="match status" value="1"/>
</dbReference>
<dbReference type="PANTHER" id="PTHR20974:SF0">
    <property type="entry name" value="UPF0585 PROTEIN CG18661"/>
    <property type="match status" value="1"/>
</dbReference>
<protein>
    <submittedName>
        <fullName evidence="1">DUF938 domain-containing protein</fullName>
    </submittedName>
</protein>
<evidence type="ECO:0000313" key="1">
    <source>
        <dbReference type="EMBL" id="NDY96010.1"/>
    </source>
</evidence>
<proteinExistence type="predicted"/>
<dbReference type="EMBL" id="JAAGSC010000041">
    <property type="protein sequence ID" value="NDY96010.1"/>
    <property type="molecule type" value="Genomic_DNA"/>
</dbReference>
<dbReference type="InterPro" id="IPR029063">
    <property type="entry name" value="SAM-dependent_MTases_sf"/>
</dbReference>
<dbReference type="Pfam" id="PF06080">
    <property type="entry name" value="DUF938"/>
    <property type="match status" value="1"/>
</dbReference>
<dbReference type="RefSeq" id="WP_164211398.1">
    <property type="nucleotide sequence ID" value="NZ_JAAGSC010000041.1"/>
</dbReference>
<keyword evidence="2" id="KW-1185">Reference proteome</keyword>
<dbReference type="AlphaFoldDB" id="A0A845V1B3"/>
<name>A0A845V1B3_9GAMM</name>
<dbReference type="CDD" id="cd02440">
    <property type="entry name" value="AdoMet_MTases"/>
    <property type="match status" value="1"/>
</dbReference>
<dbReference type="Gene3D" id="3.40.50.150">
    <property type="entry name" value="Vaccinia Virus protein VP39"/>
    <property type="match status" value="1"/>
</dbReference>
<accession>A0A845V1B3</accession>
<dbReference type="Proteomes" id="UP000484885">
    <property type="component" value="Unassembled WGS sequence"/>
</dbReference>
<dbReference type="PANTHER" id="PTHR20974">
    <property type="entry name" value="UPF0585 PROTEIN CG18661"/>
    <property type="match status" value="1"/>
</dbReference>
<gene>
    <name evidence="1" type="ORF">G3I74_09730</name>
</gene>
<sequence>MRHSEACERNKRVILEVLAALLPQCSTVLEIGSGTAQHAVHFTKQMPGLRWQCSDLAENLPGIQARVDLEGDDLLPNPIELNVLTANWPAGRFDAVFTANTLHIMPWDHTLVLLDQVVKVLVPGGRLIIYGPFHDSGIHTAASNAAFDRSLKSRDPDMGVRDAVEITAQAARRGLHAEADLALPANNRTLIFRQASSIPQKT</sequence>
<organism evidence="1 2">
    <name type="scientific">Wenzhouxiangella limi</name>
    <dbReference type="NCBI Taxonomy" id="2707351"/>
    <lineage>
        <taxon>Bacteria</taxon>
        <taxon>Pseudomonadati</taxon>
        <taxon>Pseudomonadota</taxon>
        <taxon>Gammaproteobacteria</taxon>
        <taxon>Chromatiales</taxon>
        <taxon>Wenzhouxiangellaceae</taxon>
        <taxon>Wenzhouxiangella</taxon>
    </lineage>
</organism>
<dbReference type="InterPro" id="IPR010342">
    <property type="entry name" value="DUF938"/>
</dbReference>
<reference evidence="1 2" key="1">
    <citation type="submission" date="2020-02" db="EMBL/GenBank/DDBJ databases">
        <authorList>
            <person name="Zhang X.-Y."/>
        </authorList>
    </citation>
    <scope>NUCLEOTIDE SEQUENCE [LARGE SCALE GENOMIC DNA]</scope>
    <source>
        <strain evidence="1 2">C33</strain>
    </source>
</reference>
<comment type="caution">
    <text evidence="1">The sequence shown here is derived from an EMBL/GenBank/DDBJ whole genome shotgun (WGS) entry which is preliminary data.</text>
</comment>
<evidence type="ECO:0000313" key="2">
    <source>
        <dbReference type="Proteomes" id="UP000484885"/>
    </source>
</evidence>